<dbReference type="OrthoDB" id="657590at2759"/>
<dbReference type="SUPFAM" id="SSF81383">
    <property type="entry name" value="F-box domain"/>
    <property type="match status" value="1"/>
</dbReference>
<dbReference type="InterPro" id="IPR036047">
    <property type="entry name" value="F-box-like_dom_sf"/>
</dbReference>
<proteinExistence type="predicted"/>
<dbReference type="AlphaFoldDB" id="A0A5J9VWD7"/>
<comment type="caution">
    <text evidence="1">The sequence shown here is derived from an EMBL/GenBank/DDBJ whole genome shotgun (WGS) entry which is preliminary data.</text>
</comment>
<evidence type="ECO:0000313" key="2">
    <source>
        <dbReference type="Proteomes" id="UP000324897"/>
    </source>
</evidence>
<evidence type="ECO:0008006" key="3">
    <source>
        <dbReference type="Google" id="ProtNLM"/>
    </source>
</evidence>
<keyword evidence="2" id="KW-1185">Reference proteome</keyword>
<accession>A0A5J9VWD7</accession>
<dbReference type="PANTHER" id="PTHR32212:SF234">
    <property type="entry name" value="F-BOX_LRR-REPEAT PROTEIN 13-LIKE"/>
    <property type="match status" value="1"/>
</dbReference>
<reference evidence="1 2" key="1">
    <citation type="journal article" date="2019" name="Sci. Rep.">
        <title>A high-quality genome of Eragrostis curvula grass provides insights into Poaceae evolution and supports new strategies to enhance forage quality.</title>
        <authorList>
            <person name="Carballo J."/>
            <person name="Santos B.A.C.M."/>
            <person name="Zappacosta D."/>
            <person name="Garbus I."/>
            <person name="Selva J.P."/>
            <person name="Gallo C.A."/>
            <person name="Diaz A."/>
            <person name="Albertini E."/>
            <person name="Caccamo M."/>
            <person name="Echenique V."/>
        </authorList>
    </citation>
    <scope>NUCLEOTIDE SEQUENCE [LARGE SCALE GENOMIC DNA]</scope>
    <source>
        <strain evidence="2">cv. Victoria</strain>
        <tissue evidence="1">Leaf</tissue>
    </source>
</reference>
<dbReference type="Gramene" id="TVU39927">
    <property type="protein sequence ID" value="TVU39927"/>
    <property type="gene ID" value="EJB05_13371"/>
</dbReference>
<dbReference type="SUPFAM" id="SSF52047">
    <property type="entry name" value="RNI-like"/>
    <property type="match status" value="1"/>
</dbReference>
<dbReference type="Gene3D" id="3.80.10.10">
    <property type="entry name" value="Ribonuclease Inhibitor"/>
    <property type="match status" value="1"/>
</dbReference>
<organism evidence="1 2">
    <name type="scientific">Eragrostis curvula</name>
    <name type="common">weeping love grass</name>
    <dbReference type="NCBI Taxonomy" id="38414"/>
    <lineage>
        <taxon>Eukaryota</taxon>
        <taxon>Viridiplantae</taxon>
        <taxon>Streptophyta</taxon>
        <taxon>Embryophyta</taxon>
        <taxon>Tracheophyta</taxon>
        <taxon>Spermatophyta</taxon>
        <taxon>Magnoliopsida</taxon>
        <taxon>Liliopsida</taxon>
        <taxon>Poales</taxon>
        <taxon>Poaceae</taxon>
        <taxon>PACMAD clade</taxon>
        <taxon>Chloridoideae</taxon>
        <taxon>Eragrostideae</taxon>
        <taxon>Eragrostidinae</taxon>
        <taxon>Eragrostis</taxon>
    </lineage>
</organism>
<protein>
    <recommendedName>
        <fullName evidence="3">F-box domain-containing protein</fullName>
    </recommendedName>
</protein>
<sequence>MGRRRGSKRTKASSAAGDRITGLPLELRARIASFLHYGQVVQLSALSRPWRDIHHHTPVVEIDLSKFLLDDDSGLLDEDSIHSACATLGRRAQDVSASKVDTLRLAYATDNVRMRHHADRIVALADAREIHLDADQASDDDHAWTLHLHPVARLLMLYAAQGHEVQDALMVHLPPAARRLMLNAAHQFVSVDGPGAAALRELNLRRVVLREWSHLPSLRSLNLESVTVEAPFAPGQWCPLLEELDIIFCKIEQARVDICLPHLRFLGMASVDVSPQGQHDGPPFGHITVHAPEMEELSIWAAGERMKDFKSFMLRAPKLQLLSWNNQFVERVHIDVGRPGSVEVGKIEFTSVYFGKIKKYWEQMVQMLQGLLPNVPPESVADIVRPYMTPEECPEAPDSDSDDHTVEKMLSCDLTALMWPDI</sequence>
<name>A0A5J9VWD7_9POAL</name>
<dbReference type="PANTHER" id="PTHR32212">
    <property type="entry name" value="CYCLIN-LIKE F-BOX"/>
    <property type="match status" value="1"/>
</dbReference>
<dbReference type="InterPro" id="IPR032675">
    <property type="entry name" value="LRR_dom_sf"/>
</dbReference>
<feature type="non-terminal residue" evidence="1">
    <location>
        <position position="1"/>
    </location>
</feature>
<evidence type="ECO:0000313" key="1">
    <source>
        <dbReference type="EMBL" id="TVU39927.1"/>
    </source>
</evidence>
<dbReference type="EMBL" id="RWGY01000007">
    <property type="protein sequence ID" value="TVU39927.1"/>
    <property type="molecule type" value="Genomic_DNA"/>
</dbReference>
<dbReference type="Proteomes" id="UP000324897">
    <property type="component" value="Chromosome 4"/>
</dbReference>
<gene>
    <name evidence="1" type="ORF">EJB05_13371</name>
</gene>